<comment type="subcellular location">
    <subcellularLocation>
        <location evidence="1">Cell membrane</location>
        <topology evidence="1">Multi-pass membrane protein</topology>
    </subcellularLocation>
</comment>
<dbReference type="AlphaFoldDB" id="A0A915EPQ6"/>
<feature type="region of interest" description="Disordered" evidence="10">
    <location>
        <begin position="1"/>
        <end position="30"/>
    </location>
</feature>
<dbReference type="SUPFAM" id="SSF81321">
    <property type="entry name" value="Family A G protein-coupled receptor-like"/>
    <property type="match status" value="1"/>
</dbReference>
<feature type="compositionally biased region" description="Polar residues" evidence="10">
    <location>
        <begin position="261"/>
        <end position="279"/>
    </location>
</feature>
<evidence type="ECO:0000256" key="7">
    <source>
        <dbReference type="ARBA" id="ARBA00023170"/>
    </source>
</evidence>
<evidence type="ECO:0000259" key="13">
    <source>
        <dbReference type="PROSITE" id="PS51522"/>
    </source>
</evidence>
<feature type="domain" description="Nanos-type" evidence="13">
    <location>
        <begin position="44"/>
        <end position="92"/>
    </location>
</feature>
<dbReference type="Gene3D" id="1.20.1070.10">
    <property type="entry name" value="Rhodopsin 7-helix transmembrane proteins"/>
    <property type="match status" value="1"/>
</dbReference>
<evidence type="ECO:0000256" key="3">
    <source>
        <dbReference type="ARBA" id="ARBA00022692"/>
    </source>
</evidence>
<dbReference type="Proteomes" id="UP000887574">
    <property type="component" value="Unplaced"/>
</dbReference>
<organism evidence="14 15">
    <name type="scientific">Ditylenchus dipsaci</name>
    <dbReference type="NCBI Taxonomy" id="166011"/>
    <lineage>
        <taxon>Eukaryota</taxon>
        <taxon>Metazoa</taxon>
        <taxon>Ecdysozoa</taxon>
        <taxon>Nematoda</taxon>
        <taxon>Chromadorea</taxon>
        <taxon>Rhabditida</taxon>
        <taxon>Tylenchina</taxon>
        <taxon>Tylenchomorpha</taxon>
        <taxon>Sphaerularioidea</taxon>
        <taxon>Anguinidae</taxon>
        <taxon>Anguininae</taxon>
        <taxon>Ditylenchus</taxon>
    </lineage>
</organism>
<keyword evidence="8" id="KW-0807">Transducer</keyword>
<name>A0A915EPQ6_9BILA</name>
<evidence type="ECO:0000256" key="5">
    <source>
        <dbReference type="ARBA" id="ARBA00023040"/>
    </source>
</evidence>
<keyword evidence="7" id="KW-0675">Receptor</keyword>
<keyword evidence="9" id="KW-0863">Zinc-finger</keyword>
<keyword evidence="5" id="KW-0297">G-protein coupled receptor</keyword>
<keyword evidence="9" id="KW-0479">Metal-binding</keyword>
<evidence type="ECO:0000259" key="12">
    <source>
        <dbReference type="PROSITE" id="PS50262"/>
    </source>
</evidence>
<dbReference type="Pfam" id="PF00001">
    <property type="entry name" value="7tm_1"/>
    <property type="match status" value="1"/>
</dbReference>
<reference evidence="15" key="1">
    <citation type="submission" date="2022-11" db="UniProtKB">
        <authorList>
            <consortium name="WormBaseParasite"/>
        </authorList>
    </citation>
    <scope>IDENTIFICATION</scope>
</reference>
<keyword evidence="14" id="KW-1185">Reference proteome</keyword>
<dbReference type="InterPro" id="IPR000276">
    <property type="entry name" value="GPCR_Rhodpsn"/>
</dbReference>
<evidence type="ECO:0000256" key="4">
    <source>
        <dbReference type="ARBA" id="ARBA00022989"/>
    </source>
</evidence>
<dbReference type="GO" id="GO:0043005">
    <property type="term" value="C:neuron projection"/>
    <property type="evidence" value="ECO:0007669"/>
    <property type="project" value="TreeGrafter"/>
</dbReference>
<keyword evidence="9" id="KW-0810">Translation regulation</keyword>
<dbReference type="GO" id="GO:0008270">
    <property type="term" value="F:zinc ion binding"/>
    <property type="evidence" value="ECO:0007669"/>
    <property type="project" value="UniProtKB-KW"/>
</dbReference>
<dbReference type="GO" id="GO:0006417">
    <property type="term" value="P:regulation of translation"/>
    <property type="evidence" value="ECO:0007669"/>
    <property type="project" value="UniProtKB-UniRule"/>
</dbReference>
<dbReference type="PANTHER" id="PTHR24229:SF50">
    <property type="entry name" value="G-PROTEIN COUPLED RECEPTORS FAMILY 1 PROFILE DOMAIN-CONTAINING PROTEIN"/>
    <property type="match status" value="1"/>
</dbReference>
<protein>
    <submittedName>
        <fullName evidence="15">G-protein coupled receptors family 1 profile domain-containing protein</fullName>
    </submittedName>
</protein>
<feature type="compositionally biased region" description="Low complexity" evidence="10">
    <location>
        <begin position="1"/>
        <end position="22"/>
    </location>
</feature>
<evidence type="ECO:0000256" key="2">
    <source>
        <dbReference type="ARBA" id="ARBA00022475"/>
    </source>
</evidence>
<dbReference type="GO" id="GO:0004930">
    <property type="term" value="F:G protein-coupled receptor activity"/>
    <property type="evidence" value="ECO:0007669"/>
    <property type="project" value="UniProtKB-KW"/>
</dbReference>
<feature type="region of interest" description="Disordered" evidence="10">
    <location>
        <begin position="295"/>
        <end position="322"/>
    </location>
</feature>
<feature type="domain" description="G-protein coupled receptors family 1 profile" evidence="12">
    <location>
        <begin position="90"/>
        <end position="215"/>
    </location>
</feature>
<keyword evidence="6 11" id="KW-0472">Membrane</keyword>
<evidence type="ECO:0000256" key="11">
    <source>
        <dbReference type="SAM" id="Phobius"/>
    </source>
</evidence>
<comment type="similarity">
    <text evidence="9">Belongs to the nanos family.</text>
</comment>
<evidence type="ECO:0000256" key="10">
    <source>
        <dbReference type="SAM" id="MobiDB-lite"/>
    </source>
</evidence>
<evidence type="ECO:0000313" key="14">
    <source>
        <dbReference type="Proteomes" id="UP000887574"/>
    </source>
</evidence>
<dbReference type="GO" id="GO:0005886">
    <property type="term" value="C:plasma membrane"/>
    <property type="evidence" value="ECO:0007669"/>
    <property type="project" value="UniProtKB-SubCell"/>
</dbReference>
<accession>A0A915EPQ6</accession>
<keyword evidence="9" id="KW-0862">Zinc</keyword>
<dbReference type="PROSITE" id="PS50262">
    <property type="entry name" value="G_PROTEIN_RECEP_F1_2"/>
    <property type="match status" value="1"/>
</dbReference>
<evidence type="ECO:0000313" key="15">
    <source>
        <dbReference type="WBParaSite" id="jg8081"/>
    </source>
</evidence>
<dbReference type="GO" id="GO:0003723">
    <property type="term" value="F:RNA binding"/>
    <property type="evidence" value="ECO:0007669"/>
    <property type="project" value="UniProtKB-UniRule"/>
</dbReference>
<dbReference type="WBParaSite" id="jg8081">
    <property type="protein sequence ID" value="jg8081"/>
    <property type="gene ID" value="jg8081"/>
</dbReference>
<feature type="transmembrane region" description="Helical" evidence="11">
    <location>
        <begin position="159"/>
        <end position="180"/>
    </location>
</feature>
<keyword evidence="4 11" id="KW-1133">Transmembrane helix</keyword>
<keyword evidence="9" id="KW-0694">RNA-binding</keyword>
<keyword evidence="3 11" id="KW-0812">Transmembrane</keyword>
<evidence type="ECO:0000256" key="8">
    <source>
        <dbReference type="ARBA" id="ARBA00023224"/>
    </source>
</evidence>
<evidence type="ECO:0000256" key="9">
    <source>
        <dbReference type="PROSITE-ProRule" id="PRU00855"/>
    </source>
</evidence>
<keyword evidence="2" id="KW-1003">Cell membrane</keyword>
<dbReference type="PRINTS" id="PR00237">
    <property type="entry name" value="GPCRRHODOPSN"/>
</dbReference>
<evidence type="ECO:0000256" key="6">
    <source>
        <dbReference type="ARBA" id="ARBA00023136"/>
    </source>
</evidence>
<feature type="transmembrane region" description="Helical" evidence="11">
    <location>
        <begin position="106"/>
        <end position="129"/>
    </location>
</feature>
<dbReference type="InterPro" id="IPR024161">
    <property type="entry name" value="Znf_nanos-typ"/>
</dbReference>
<dbReference type="GO" id="GO:0042277">
    <property type="term" value="F:peptide binding"/>
    <property type="evidence" value="ECO:0007669"/>
    <property type="project" value="TreeGrafter"/>
</dbReference>
<feature type="region of interest" description="Disordered" evidence="10">
    <location>
        <begin position="246"/>
        <end position="279"/>
    </location>
</feature>
<dbReference type="PANTHER" id="PTHR24229">
    <property type="entry name" value="NEUROPEPTIDES RECEPTOR"/>
    <property type="match status" value="1"/>
</dbReference>
<feature type="compositionally biased region" description="Pro residues" evidence="10">
    <location>
        <begin position="295"/>
        <end position="312"/>
    </location>
</feature>
<dbReference type="PROSITE" id="PS51522">
    <property type="entry name" value="ZF_NANOS"/>
    <property type="match status" value="1"/>
</dbReference>
<evidence type="ECO:0000256" key="1">
    <source>
        <dbReference type="ARBA" id="ARBA00004651"/>
    </source>
</evidence>
<dbReference type="InterPro" id="IPR017452">
    <property type="entry name" value="GPCR_Rhodpsn_7TM"/>
</dbReference>
<sequence>MDQSFSRPVFKPSSSSESSKQEPPTPPPYPTIFDVRSNRNVAEICAYCSANGYGQSAMGHNKFNCHRLATLSPCDFCGASGVNNHTKSHCPSKPRVSLRLKESYQYITFSSILIFALPLVLIVIFYYHIINKLREAVKNCKRMRRGASSRAPYQRVTKVVLWVVIFHVICWSPFWLFNLFSSIFRLRISTQFDRIVVNIIHLFPYVNCALNPMLYAVNAENFRTAFRSLFCRHVFSSRGSNRQQSTILEGDGLMQNEDSRSSTYVRRNSGLATSNNTSSERLMNSTINYGVPYPPHPPMDLLPPSSLSPPEYPLNMKEVKPR</sequence>
<proteinExistence type="inferred from homology"/>